<evidence type="ECO:0000313" key="8">
    <source>
        <dbReference type="EMBL" id="CAG6622107.1"/>
    </source>
</evidence>
<dbReference type="EMBL" id="HBUF01570673">
    <property type="protein sequence ID" value="CAG6766389.1"/>
    <property type="molecule type" value="Transcribed_RNA"/>
</dbReference>
<dbReference type="EMBL" id="HBUF01230486">
    <property type="protein sequence ID" value="CAG6673160.1"/>
    <property type="molecule type" value="Transcribed_RNA"/>
</dbReference>
<evidence type="ECO:0000256" key="6">
    <source>
        <dbReference type="SAM" id="MobiDB-lite"/>
    </source>
</evidence>
<keyword evidence="4" id="KW-0804">Transcription</keyword>
<evidence type="ECO:0000256" key="1">
    <source>
        <dbReference type="ARBA" id="ARBA00004123"/>
    </source>
</evidence>
<dbReference type="Pfam" id="PF07527">
    <property type="entry name" value="Hairy_orange"/>
    <property type="match status" value="1"/>
</dbReference>
<evidence type="ECO:0000256" key="5">
    <source>
        <dbReference type="ARBA" id="ARBA00023242"/>
    </source>
</evidence>
<dbReference type="CDD" id="cd11410">
    <property type="entry name" value="bHLH_O_HES"/>
    <property type="match status" value="1"/>
</dbReference>
<keyword evidence="3" id="KW-0238">DNA-binding</keyword>
<dbReference type="SUPFAM" id="SSF47459">
    <property type="entry name" value="HLH, helix-loop-helix DNA-binding domain"/>
    <property type="match status" value="1"/>
</dbReference>
<dbReference type="SMART" id="SM00353">
    <property type="entry name" value="HLH"/>
    <property type="match status" value="1"/>
</dbReference>
<feature type="compositionally biased region" description="Polar residues" evidence="6">
    <location>
        <begin position="1"/>
        <end position="26"/>
    </location>
</feature>
<dbReference type="PROSITE" id="PS50888">
    <property type="entry name" value="BHLH"/>
    <property type="match status" value="1"/>
</dbReference>
<dbReference type="EMBL" id="HBUF01383232">
    <property type="protein sequence ID" value="CAG6731123.1"/>
    <property type="molecule type" value="Transcribed_RNA"/>
</dbReference>
<dbReference type="InterPro" id="IPR050370">
    <property type="entry name" value="HES_HEY"/>
</dbReference>
<feature type="compositionally biased region" description="Low complexity" evidence="6">
    <location>
        <begin position="39"/>
        <end position="52"/>
    </location>
</feature>
<feature type="domain" description="BHLH" evidence="7">
    <location>
        <begin position="73"/>
        <end position="130"/>
    </location>
</feature>
<feature type="compositionally biased region" description="Low complexity" evidence="6">
    <location>
        <begin position="253"/>
        <end position="271"/>
    </location>
</feature>
<dbReference type="EMBL" id="HBUF01230485">
    <property type="protein sequence ID" value="CAG6673159.1"/>
    <property type="molecule type" value="Transcribed_RNA"/>
</dbReference>
<dbReference type="AlphaFoldDB" id="A0A8D8MCV2"/>
<dbReference type="GO" id="GO:0006355">
    <property type="term" value="P:regulation of DNA-templated transcription"/>
    <property type="evidence" value="ECO:0007669"/>
    <property type="project" value="InterPro"/>
</dbReference>
<dbReference type="Pfam" id="PF00010">
    <property type="entry name" value="HLH"/>
    <property type="match status" value="1"/>
</dbReference>
<dbReference type="GO" id="GO:1990837">
    <property type="term" value="F:sequence-specific double-stranded DNA binding"/>
    <property type="evidence" value="ECO:0007669"/>
    <property type="project" value="UniProtKB-ARBA"/>
</dbReference>
<organism evidence="8">
    <name type="scientific">Cacopsylla melanoneura</name>
    <dbReference type="NCBI Taxonomy" id="428564"/>
    <lineage>
        <taxon>Eukaryota</taxon>
        <taxon>Metazoa</taxon>
        <taxon>Ecdysozoa</taxon>
        <taxon>Arthropoda</taxon>
        <taxon>Hexapoda</taxon>
        <taxon>Insecta</taxon>
        <taxon>Pterygota</taxon>
        <taxon>Neoptera</taxon>
        <taxon>Paraneoptera</taxon>
        <taxon>Hemiptera</taxon>
        <taxon>Sternorrhyncha</taxon>
        <taxon>Psylloidea</taxon>
        <taxon>Psyllidae</taxon>
        <taxon>Psyllinae</taxon>
        <taxon>Cacopsylla</taxon>
    </lineage>
</organism>
<dbReference type="GO" id="GO:0005634">
    <property type="term" value="C:nucleus"/>
    <property type="evidence" value="ECO:0007669"/>
    <property type="project" value="UniProtKB-SubCell"/>
</dbReference>
<feature type="compositionally biased region" description="Basic and acidic residues" evidence="6">
    <location>
        <begin position="363"/>
        <end position="374"/>
    </location>
</feature>
<reference evidence="8" key="1">
    <citation type="submission" date="2021-05" db="EMBL/GenBank/DDBJ databases">
        <authorList>
            <person name="Alioto T."/>
            <person name="Alioto T."/>
            <person name="Gomez Garrido J."/>
        </authorList>
    </citation>
    <scope>NUCLEOTIDE SEQUENCE</scope>
</reference>
<feature type="region of interest" description="Disordered" evidence="6">
    <location>
        <begin position="249"/>
        <end position="286"/>
    </location>
</feature>
<keyword evidence="2" id="KW-0805">Transcription regulation</keyword>
<dbReference type="FunFam" id="4.10.280.10:FF:000009">
    <property type="entry name" value="Transcription factor HES-1"/>
    <property type="match status" value="1"/>
</dbReference>
<dbReference type="EMBL" id="HBUF01051814">
    <property type="protein sequence ID" value="CAG6622107.1"/>
    <property type="molecule type" value="Transcribed_RNA"/>
</dbReference>
<evidence type="ECO:0000256" key="2">
    <source>
        <dbReference type="ARBA" id="ARBA00023015"/>
    </source>
</evidence>
<proteinExistence type="predicted"/>
<keyword evidence="5" id="KW-0539">Nucleus</keyword>
<dbReference type="InterPro" id="IPR003650">
    <property type="entry name" value="Orange_dom"/>
</dbReference>
<protein>
    <submittedName>
        <fullName evidence="8">Protein deadpan</fullName>
    </submittedName>
</protein>
<evidence type="ECO:0000256" key="3">
    <source>
        <dbReference type="ARBA" id="ARBA00023125"/>
    </source>
</evidence>
<comment type="subcellular location">
    <subcellularLocation>
        <location evidence="1">Nucleus</location>
    </subcellularLocation>
</comment>
<dbReference type="Gene3D" id="4.10.280.10">
    <property type="entry name" value="Helix-loop-helix DNA-binding domain"/>
    <property type="match status" value="1"/>
</dbReference>
<dbReference type="InterPro" id="IPR011598">
    <property type="entry name" value="bHLH_dom"/>
</dbReference>
<dbReference type="InterPro" id="IPR036638">
    <property type="entry name" value="HLH_DNA-bd_sf"/>
</dbReference>
<feature type="region of interest" description="Disordered" evidence="6">
    <location>
        <begin position="337"/>
        <end position="374"/>
    </location>
</feature>
<name>A0A8D8MCV2_9HEMI</name>
<dbReference type="PANTHER" id="PTHR10985">
    <property type="entry name" value="BASIC HELIX-LOOP-HELIX TRANSCRIPTION FACTOR, HES-RELATED"/>
    <property type="match status" value="1"/>
</dbReference>
<evidence type="ECO:0000256" key="4">
    <source>
        <dbReference type="ARBA" id="ARBA00023163"/>
    </source>
</evidence>
<feature type="region of interest" description="Disordered" evidence="6">
    <location>
        <begin position="1"/>
        <end position="53"/>
    </location>
</feature>
<accession>A0A8D8MCV2</accession>
<sequence length="374" mass="40647">MSTTSEQSGDGNNHIGTPDSSTSCTTKPRAGTKKQDTHSPSPLKKSSCPSSKAMVVMNSPPMVASSNSIPPALKRANKPLMEKRRRARINQSLALLKALILDSAKTENTKHSKLEKADILELTVRHLQRQKILSSDIRSKYKAGYEECSREVSRFLETPELHLGLSCTTTLTPGTGGNTKSSPSSMALASLISGEPVIDSGVRQRLFRHLENCMSEIDLDFNASAEKLGITQDFSSEDDSVFQMLRVRPEPDSSTASLLQPSTTPSTPSVTSKKKQKTKSGTPSLVSEKACDIVSDSNSNQSSSAVDSAMSVLQLIPSRLPDGQVVFILPNHYMNSTSTQDDLKSSSPPPPSITSLDQPLDFSIKRDDPMWRPW</sequence>
<evidence type="ECO:0000259" key="7">
    <source>
        <dbReference type="PROSITE" id="PS50888"/>
    </source>
</evidence>
<dbReference type="GO" id="GO:0046983">
    <property type="term" value="F:protein dimerization activity"/>
    <property type="evidence" value="ECO:0007669"/>
    <property type="project" value="InterPro"/>
</dbReference>